<evidence type="ECO:0000313" key="2">
    <source>
        <dbReference type="EMBL" id="RDZ14700.1"/>
    </source>
</evidence>
<dbReference type="InterPro" id="IPR010981">
    <property type="entry name" value="SinR/SinI_dimer_dom"/>
</dbReference>
<name>A0A3D8X2H2_PRIMG</name>
<protein>
    <recommendedName>
        <fullName evidence="1">Sin domain-containing protein</fullName>
    </recommendedName>
</protein>
<feature type="domain" description="Sin" evidence="1">
    <location>
        <begin position="1"/>
        <end position="38"/>
    </location>
</feature>
<dbReference type="GO" id="GO:0006355">
    <property type="term" value="P:regulation of DNA-templated transcription"/>
    <property type="evidence" value="ECO:0007669"/>
    <property type="project" value="InterPro"/>
</dbReference>
<dbReference type="PROSITE" id="PS51500">
    <property type="entry name" value="SIN"/>
    <property type="match status" value="1"/>
</dbReference>
<proteinExistence type="predicted"/>
<dbReference type="SUPFAM" id="SSF47406">
    <property type="entry name" value="SinR repressor dimerisation domain-like"/>
    <property type="match status" value="1"/>
</dbReference>
<dbReference type="Pfam" id="PF08671">
    <property type="entry name" value="SinI"/>
    <property type="match status" value="1"/>
</dbReference>
<dbReference type="GO" id="GO:0046983">
    <property type="term" value="F:protein dimerization activity"/>
    <property type="evidence" value="ECO:0007669"/>
    <property type="project" value="InterPro"/>
</dbReference>
<evidence type="ECO:0000259" key="1">
    <source>
        <dbReference type="PROSITE" id="PS51500"/>
    </source>
</evidence>
<dbReference type="AlphaFoldDB" id="A0A3D8X2H2"/>
<evidence type="ECO:0000313" key="3">
    <source>
        <dbReference type="Proteomes" id="UP000256519"/>
    </source>
</evidence>
<dbReference type="RefSeq" id="WP_116074409.1">
    <property type="nucleotide sequence ID" value="NZ_CP187630.1"/>
</dbReference>
<gene>
    <name evidence="2" type="ORF">C3744_12465</name>
</gene>
<sequence length="40" mass="4832">MKKENILLIDHEWVNLMQTARTLGLTVEEVRKFLSEFKRN</sequence>
<organism evidence="2 3">
    <name type="scientific">Priestia megaterium</name>
    <name type="common">Bacillus megaterium</name>
    <dbReference type="NCBI Taxonomy" id="1404"/>
    <lineage>
        <taxon>Bacteria</taxon>
        <taxon>Bacillati</taxon>
        <taxon>Bacillota</taxon>
        <taxon>Bacilli</taxon>
        <taxon>Bacillales</taxon>
        <taxon>Bacillaceae</taxon>
        <taxon>Priestia</taxon>
    </lineage>
</organism>
<reference evidence="2 3" key="1">
    <citation type="journal article" date="2018" name="Appl. Environ. Microbiol.">
        <title>Antimicrobial susceptibility testing and tentative epidemiological cut-off values of five Bacillus species relevant for use as animal feed additives or for plant protection.</title>
        <authorList>
            <person name="Agerso Y."/>
            <person name="Stuer-Lauridsen B."/>
            <person name="Bjerre K."/>
            <person name="Jensen M.G."/>
            <person name="Johansen E."/>
            <person name="Bennedsen M."/>
            <person name="Brockmann E."/>
            <person name="Nielsen B."/>
        </authorList>
    </citation>
    <scope>NUCLEOTIDE SEQUENCE [LARGE SCALE GENOMIC DNA]</scope>
    <source>
        <strain evidence="2 3">CHCC20162</strain>
    </source>
</reference>
<dbReference type="Proteomes" id="UP000256519">
    <property type="component" value="Unassembled WGS sequence"/>
</dbReference>
<accession>A0A3D8X2H2</accession>
<comment type="caution">
    <text evidence="2">The sequence shown here is derived from an EMBL/GenBank/DDBJ whole genome shotgun (WGS) entry which is preliminary data.</text>
</comment>
<dbReference type="EMBL" id="PQWM01000009">
    <property type="protein sequence ID" value="RDZ14700.1"/>
    <property type="molecule type" value="Genomic_DNA"/>
</dbReference>
<dbReference type="InterPro" id="IPR036281">
    <property type="entry name" value="SinR/SinI_dimer_dom_sf"/>
</dbReference>